<dbReference type="EMBL" id="CACTIH010000439">
    <property type="protein sequence ID" value="CAA2960728.1"/>
    <property type="molecule type" value="Genomic_DNA"/>
</dbReference>
<comment type="caution">
    <text evidence="1">The sequence shown here is derived from an EMBL/GenBank/DDBJ whole genome shotgun (WGS) entry which is preliminary data.</text>
</comment>
<keyword evidence="2" id="KW-1185">Reference proteome</keyword>
<name>A0A8S0Q7N0_OLEEU</name>
<accession>A0A8S0Q7N0</accession>
<dbReference type="Proteomes" id="UP000594638">
    <property type="component" value="Unassembled WGS sequence"/>
</dbReference>
<organism evidence="1 2">
    <name type="scientific">Olea europaea subsp. europaea</name>
    <dbReference type="NCBI Taxonomy" id="158383"/>
    <lineage>
        <taxon>Eukaryota</taxon>
        <taxon>Viridiplantae</taxon>
        <taxon>Streptophyta</taxon>
        <taxon>Embryophyta</taxon>
        <taxon>Tracheophyta</taxon>
        <taxon>Spermatophyta</taxon>
        <taxon>Magnoliopsida</taxon>
        <taxon>eudicotyledons</taxon>
        <taxon>Gunneridae</taxon>
        <taxon>Pentapetalae</taxon>
        <taxon>asterids</taxon>
        <taxon>lamiids</taxon>
        <taxon>Lamiales</taxon>
        <taxon>Oleaceae</taxon>
        <taxon>Oleeae</taxon>
        <taxon>Olea</taxon>
    </lineage>
</organism>
<proteinExistence type="predicted"/>
<gene>
    <name evidence="1" type="ORF">OLEA9_A065963</name>
</gene>
<evidence type="ECO:0000313" key="2">
    <source>
        <dbReference type="Proteomes" id="UP000594638"/>
    </source>
</evidence>
<protein>
    <submittedName>
        <fullName evidence="1">Uncharacterized protein</fullName>
    </submittedName>
</protein>
<evidence type="ECO:0000313" key="1">
    <source>
        <dbReference type="EMBL" id="CAA2960728.1"/>
    </source>
</evidence>
<reference evidence="1 2" key="1">
    <citation type="submission" date="2019-12" db="EMBL/GenBank/DDBJ databases">
        <authorList>
            <person name="Alioto T."/>
            <person name="Alioto T."/>
            <person name="Gomez Garrido J."/>
        </authorList>
    </citation>
    <scope>NUCLEOTIDE SEQUENCE [LARGE SCALE GENOMIC DNA]</scope>
</reference>
<sequence length="175" mass="19924">MGKFNMNDFVVPFAGMETSYAVAEGISTNLSEGSRDHFHRIVMAGPTPISLDFAERYPSDEAQHGYINNNDRALLKKNHVNDNMKMKLNYYLNESRWSSPNSFSSRESSGDRQVIRSLSKTGKVLRDYRTGTILKLTACEEEHSDGGKFDHIEVVQRRLLRCTLLGEDNLMTTKR</sequence>
<dbReference type="AlphaFoldDB" id="A0A8S0Q7N0"/>
<dbReference type="Gramene" id="OE9A065963T1">
    <property type="protein sequence ID" value="OE9A065963C1"/>
    <property type="gene ID" value="OE9A065963"/>
</dbReference>